<dbReference type="GO" id="GO:0043022">
    <property type="term" value="F:ribosome binding"/>
    <property type="evidence" value="ECO:0007669"/>
    <property type="project" value="InterPro"/>
</dbReference>
<dbReference type="GO" id="GO:0042274">
    <property type="term" value="P:ribosomal small subunit biogenesis"/>
    <property type="evidence" value="ECO:0007669"/>
    <property type="project" value="UniProtKB-UniRule"/>
</dbReference>
<dbReference type="Gene3D" id="2.30.30.240">
    <property type="entry name" value="PRC-barrel domain"/>
    <property type="match status" value="1"/>
</dbReference>
<dbReference type="HOGENOM" id="CLU_077636_0_1_0"/>
<comment type="subcellular location">
    <subcellularLocation>
        <location evidence="5">Cytoplasm</location>
    </subcellularLocation>
</comment>
<dbReference type="EMBL" id="CP007128">
    <property type="protein sequence ID" value="AHG91362.1"/>
    <property type="molecule type" value="Genomic_DNA"/>
</dbReference>
<dbReference type="STRING" id="861299.J421_3825"/>
<dbReference type="eggNOG" id="COG0806">
    <property type="taxonomic scope" value="Bacteria"/>
</dbReference>
<proteinExistence type="inferred from homology"/>
<comment type="similarity">
    <text evidence="5">Belongs to the RimM family.</text>
</comment>
<comment type="subunit">
    <text evidence="5">Binds ribosomal protein uS19.</text>
</comment>
<feature type="domain" description="RimM N-terminal" evidence="6">
    <location>
        <begin position="13"/>
        <end position="100"/>
    </location>
</feature>
<keyword evidence="4 5" id="KW-0143">Chaperone</keyword>
<evidence type="ECO:0000259" key="7">
    <source>
        <dbReference type="Pfam" id="PF24986"/>
    </source>
</evidence>
<dbReference type="NCBIfam" id="TIGR02273">
    <property type="entry name" value="16S_RimM"/>
    <property type="match status" value="1"/>
</dbReference>
<organism evidence="8 9">
    <name type="scientific">Gemmatirosa kalamazoonensis</name>
    <dbReference type="NCBI Taxonomy" id="861299"/>
    <lineage>
        <taxon>Bacteria</taxon>
        <taxon>Pseudomonadati</taxon>
        <taxon>Gemmatimonadota</taxon>
        <taxon>Gemmatimonadia</taxon>
        <taxon>Gemmatimonadales</taxon>
        <taxon>Gemmatimonadaceae</taxon>
        <taxon>Gemmatirosa</taxon>
    </lineage>
</organism>
<dbReference type="InterPro" id="IPR009000">
    <property type="entry name" value="Transl_B-barrel_sf"/>
</dbReference>
<dbReference type="SUPFAM" id="SSF50346">
    <property type="entry name" value="PRC-barrel domain"/>
    <property type="match status" value="1"/>
</dbReference>
<reference evidence="8 9" key="1">
    <citation type="journal article" date="2014" name="Genome Announc.">
        <title>Genome Sequence and Methylome of Soil Bacterium Gemmatirosa kalamazoonensis KBS708T, a Member of the Rarely Cultivated Gemmatimonadetes Phylum.</title>
        <authorList>
            <person name="Debruyn J.M."/>
            <person name="Radosevich M."/>
            <person name="Wommack K.E."/>
            <person name="Polson S.W."/>
            <person name="Hauser L.J."/>
            <person name="Fawaz M.N."/>
            <person name="Korlach J."/>
            <person name="Tsai Y.C."/>
        </authorList>
    </citation>
    <scope>NUCLEOTIDE SEQUENCE [LARGE SCALE GENOMIC DNA]</scope>
    <source>
        <strain evidence="8 9">KBS708</strain>
    </source>
</reference>
<evidence type="ECO:0000256" key="4">
    <source>
        <dbReference type="ARBA" id="ARBA00023186"/>
    </source>
</evidence>
<dbReference type="InterPro" id="IPR056792">
    <property type="entry name" value="PRC_RimM"/>
</dbReference>
<keyword evidence="1 5" id="KW-0963">Cytoplasm</keyword>
<evidence type="ECO:0000256" key="5">
    <source>
        <dbReference type="HAMAP-Rule" id="MF_00014"/>
    </source>
</evidence>
<keyword evidence="3 5" id="KW-0698">rRNA processing</keyword>
<comment type="domain">
    <text evidence="5">The PRC barrel domain binds ribosomal protein uS19.</text>
</comment>
<dbReference type="InterPro" id="IPR011033">
    <property type="entry name" value="PRC_barrel-like_sf"/>
</dbReference>
<keyword evidence="9" id="KW-1185">Reference proteome</keyword>
<evidence type="ECO:0000313" key="8">
    <source>
        <dbReference type="EMBL" id="AHG91362.1"/>
    </source>
</evidence>
<evidence type="ECO:0000256" key="1">
    <source>
        <dbReference type="ARBA" id="ARBA00022490"/>
    </source>
</evidence>
<name>W0RLN5_9BACT</name>
<dbReference type="FunCoup" id="W0RLN5">
    <property type="interactions" value="367"/>
</dbReference>
<dbReference type="InterPro" id="IPR002676">
    <property type="entry name" value="RimM_N"/>
</dbReference>
<keyword evidence="2 5" id="KW-0690">Ribosome biogenesis</keyword>
<dbReference type="GO" id="GO:0005737">
    <property type="term" value="C:cytoplasm"/>
    <property type="evidence" value="ECO:0007669"/>
    <property type="project" value="UniProtKB-SubCell"/>
</dbReference>
<evidence type="ECO:0000313" key="9">
    <source>
        <dbReference type="Proteomes" id="UP000019151"/>
    </source>
</evidence>
<dbReference type="GO" id="GO:0006364">
    <property type="term" value="P:rRNA processing"/>
    <property type="evidence" value="ECO:0007669"/>
    <property type="project" value="UniProtKB-UniRule"/>
</dbReference>
<dbReference type="PANTHER" id="PTHR33692:SF1">
    <property type="entry name" value="RIBOSOME MATURATION FACTOR RIMM"/>
    <property type="match status" value="1"/>
</dbReference>
<dbReference type="RefSeq" id="WP_104022824.1">
    <property type="nucleotide sequence ID" value="NZ_CP007128.1"/>
</dbReference>
<sequence length="184" mass="19949">MAEARDAAGDLVVVGRVRKAHGVRGDVVVEALTTTPETVLAVGRRLLGGTPDGRPLRTPRELTVRSATPFKGGWIMSLSSIDDRNEADLWRDRTLLVPESELPPPADDEVHYHDLLGLRVELADGTHVGEVVDLFELPQGLAFDVKRAAPAKGTVLLLYRPEVVAEVDLTRRAVVVTPPDGLLE</sequence>
<gene>
    <name evidence="5" type="primary">rimM</name>
    <name evidence="8" type="ORF">J421_3825</name>
</gene>
<dbReference type="GO" id="GO:0005840">
    <property type="term" value="C:ribosome"/>
    <property type="evidence" value="ECO:0007669"/>
    <property type="project" value="InterPro"/>
</dbReference>
<dbReference type="OrthoDB" id="5381335at2"/>
<dbReference type="KEGG" id="gba:J421_3825"/>
<dbReference type="Pfam" id="PF24986">
    <property type="entry name" value="PRC_RimM"/>
    <property type="match status" value="1"/>
</dbReference>
<dbReference type="HAMAP" id="MF_00014">
    <property type="entry name" value="Ribosome_mat_RimM"/>
    <property type="match status" value="1"/>
</dbReference>
<dbReference type="Proteomes" id="UP000019151">
    <property type="component" value="Chromosome"/>
</dbReference>
<dbReference type="InterPro" id="IPR036976">
    <property type="entry name" value="RimM_N_sf"/>
</dbReference>
<dbReference type="AlphaFoldDB" id="W0RLN5"/>
<dbReference type="InterPro" id="IPR011961">
    <property type="entry name" value="RimM"/>
</dbReference>
<evidence type="ECO:0000259" key="6">
    <source>
        <dbReference type="Pfam" id="PF01782"/>
    </source>
</evidence>
<dbReference type="Pfam" id="PF01782">
    <property type="entry name" value="RimM"/>
    <property type="match status" value="1"/>
</dbReference>
<accession>W0RLN5</accession>
<comment type="function">
    <text evidence="5">An accessory protein needed during the final step in the assembly of 30S ribosomal subunit, possibly for assembly of the head region. Essential for efficient processing of 16S rRNA. May be needed both before and after RbfA during the maturation of 16S rRNA. It has affinity for free ribosomal 30S subunits but not for 70S ribosomes.</text>
</comment>
<protein>
    <recommendedName>
        <fullName evidence="5">Ribosome maturation factor RimM</fullName>
    </recommendedName>
</protein>
<dbReference type="Gene3D" id="2.40.30.60">
    <property type="entry name" value="RimM"/>
    <property type="match status" value="1"/>
</dbReference>
<dbReference type="InParanoid" id="W0RLN5"/>
<dbReference type="PANTHER" id="PTHR33692">
    <property type="entry name" value="RIBOSOME MATURATION FACTOR RIMM"/>
    <property type="match status" value="1"/>
</dbReference>
<evidence type="ECO:0000256" key="3">
    <source>
        <dbReference type="ARBA" id="ARBA00022552"/>
    </source>
</evidence>
<dbReference type="SUPFAM" id="SSF50447">
    <property type="entry name" value="Translation proteins"/>
    <property type="match status" value="1"/>
</dbReference>
<feature type="domain" description="Ribosome maturation factor RimM PRC barrel" evidence="7">
    <location>
        <begin position="112"/>
        <end position="182"/>
    </location>
</feature>
<evidence type="ECO:0000256" key="2">
    <source>
        <dbReference type="ARBA" id="ARBA00022517"/>
    </source>
</evidence>